<dbReference type="AlphaFoldDB" id="A0A1E1WVE9"/>
<feature type="compositionally biased region" description="Basic and acidic residues" evidence="1">
    <location>
        <begin position="106"/>
        <end position="127"/>
    </location>
</feature>
<sequence length="230" mass="24797">SSTSSQDGECFKRRDLPIGVAKSDKKPDLHAYFPVVLVERLSHNFETGSQNGRETGSRATSEGSGVHRTSGGRDLAKGCDASSGREGKRSTSTNTMSSSTSLHNTTHNDTRVLTARLEEPNHIKDDDTSSIAGSLSESSKGNREDERPMKDFKVNNQNTTALQATPERGPSASITRPATKRALATRPTPSRAPPSSTSSQDGECFKRRDLPIGVAKSDKKPDLHAYFPVV</sequence>
<feature type="compositionally biased region" description="Polar residues" evidence="1">
    <location>
        <begin position="154"/>
        <end position="163"/>
    </location>
</feature>
<feature type="non-terminal residue" evidence="2">
    <location>
        <position position="1"/>
    </location>
</feature>
<feature type="region of interest" description="Disordered" evidence="1">
    <location>
        <begin position="45"/>
        <end position="230"/>
    </location>
</feature>
<feature type="compositionally biased region" description="Basic and acidic residues" evidence="1">
    <location>
        <begin position="203"/>
        <end position="223"/>
    </location>
</feature>
<feature type="region of interest" description="Disordered" evidence="1">
    <location>
        <begin position="1"/>
        <end position="29"/>
    </location>
</feature>
<dbReference type="EMBL" id="GDQN01000045">
    <property type="protein sequence ID" value="JAT91009.1"/>
    <property type="molecule type" value="Transcribed_RNA"/>
</dbReference>
<feature type="compositionally biased region" description="Low complexity" evidence="1">
    <location>
        <begin position="181"/>
        <end position="199"/>
    </location>
</feature>
<evidence type="ECO:0000313" key="2">
    <source>
        <dbReference type="EMBL" id="JAT91009.1"/>
    </source>
</evidence>
<evidence type="ECO:0000256" key="1">
    <source>
        <dbReference type="SAM" id="MobiDB-lite"/>
    </source>
</evidence>
<gene>
    <name evidence="2" type="ORF">g.7646</name>
</gene>
<feature type="compositionally biased region" description="Basic and acidic residues" evidence="1">
    <location>
        <begin position="140"/>
        <end position="153"/>
    </location>
</feature>
<feature type="compositionally biased region" description="Polar residues" evidence="1">
    <location>
        <begin position="45"/>
        <end position="63"/>
    </location>
</feature>
<feature type="compositionally biased region" description="Basic and acidic residues" evidence="1">
    <location>
        <begin position="9"/>
        <end position="29"/>
    </location>
</feature>
<feature type="compositionally biased region" description="Low complexity" evidence="1">
    <location>
        <begin position="90"/>
        <end position="105"/>
    </location>
</feature>
<feature type="compositionally biased region" description="Polar residues" evidence="1">
    <location>
        <begin position="129"/>
        <end position="139"/>
    </location>
</feature>
<feature type="non-terminal residue" evidence="2">
    <location>
        <position position="230"/>
    </location>
</feature>
<organism evidence="2">
    <name type="scientific">Pectinophora gossypiella</name>
    <name type="common">Cotton pink bollworm</name>
    <name type="synonym">Depressaria gossypiella</name>
    <dbReference type="NCBI Taxonomy" id="13191"/>
    <lineage>
        <taxon>Eukaryota</taxon>
        <taxon>Metazoa</taxon>
        <taxon>Ecdysozoa</taxon>
        <taxon>Arthropoda</taxon>
        <taxon>Hexapoda</taxon>
        <taxon>Insecta</taxon>
        <taxon>Pterygota</taxon>
        <taxon>Neoptera</taxon>
        <taxon>Endopterygota</taxon>
        <taxon>Lepidoptera</taxon>
        <taxon>Glossata</taxon>
        <taxon>Ditrysia</taxon>
        <taxon>Gelechioidea</taxon>
        <taxon>Gelechiidae</taxon>
        <taxon>Apatetrinae</taxon>
        <taxon>Pectinophora</taxon>
    </lineage>
</organism>
<dbReference type="OrthoDB" id="8951118at2759"/>
<protein>
    <submittedName>
        <fullName evidence="2">Uncharacterized protein</fullName>
    </submittedName>
</protein>
<proteinExistence type="predicted"/>
<accession>A0A1E1WVE9</accession>
<reference evidence="2" key="1">
    <citation type="submission" date="2015-09" db="EMBL/GenBank/DDBJ databases">
        <title>De novo assembly of Pectinophora gossypiella (Pink Bollworm) gut transcriptome.</title>
        <authorList>
            <person name="Tassone E.E."/>
        </authorList>
    </citation>
    <scope>NUCLEOTIDE SEQUENCE</scope>
</reference>
<name>A0A1E1WVE9_PECGO</name>